<proteinExistence type="predicted"/>
<dbReference type="AlphaFoldDB" id="A0A455SXL2"/>
<name>A0A455SXL2_9CHLR</name>
<organism evidence="3">
    <name type="scientific">Thermogemmatispora argillosa</name>
    <dbReference type="NCBI Taxonomy" id="2045280"/>
    <lineage>
        <taxon>Bacteria</taxon>
        <taxon>Bacillati</taxon>
        <taxon>Chloroflexota</taxon>
        <taxon>Ktedonobacteria</taxon>
        <taxon>Thermogemmatisporales</taxon>
        <taxon>Thermogemmatisporaceae</taxon>
        <taxon>Thermogemmatispora</taxon>
    </lineage>
</organism>
<gene>
    <name evidence="3" type="ORF">KTA_06090</name>
</gene>
<keyword evidence="1" id="KW-0472">Membrane</keyword>
<dbReference type="Pfam" id="PF09851">
    <property type="entry name" value="SHOCT"/>
    <property type="match status" value="1"/>
</dbReference>
<accession>A0A455SXL2</accession>
<dbReference type="InterPro" id="IPR018649">
    <property type="entry name" value="SHOCT"/>
</dbReference>
<keyword evidence="1" id="KW-0812">Transmembrane</keyword>
<keyword evidence="1" id="KW-1133">Transmembrane helix</keyword>
<evidence type="ECO:0000256" key="1">
    <source>
        <dbReference type="SAM" id="Phobius"/>
    </source>
</evidence>
<sequence>MHHHHHHGWGWGGPVFFPFGFGLGGGLLGDLLAGGLGYMLGRWQGRNQPYQGYPPYYQQGYGYPPYQAPAQNPGATADARLAQLQLLERLRASGALTEAEFEAEKQRILSGY</sequence>
<evidence type="ECO:0000259" key="2">
    <source>
        <dbReference type="Pfam" id="PF09851"/>
    </source>
</evidence>
<evidence type="ECO:0000313" key="3">
    <source>
        <dbReference type="EMBL" id="BBH92410.1"/>
    </source>
</evidence>
<feature type="transmembrane region" description="Helical" evidence="1">
    <location>
        <begin position="15"/>
        <end position="40"/>
    </location>
</feature>
<dbReference type="EMBL" id="AP019377">
    <property type="protein sequence ID" value="BBH92410.1"/>
    <property type="molecule type" value="Genomic_DNA"/>
</dbReference>
<feature type="domain" description="SHOCT" evidence="2">
    <location>
        <begin position="82"/>
        <end position="109"/>
    </location>
</feature>
<reference evidence="3" key="1">
    <citation type="submission" date="2018-12" db="EMBL/GenBank/DDBJ databases">
        <title>Novel natural products biosynthetic potential of the class Ktedonobacteria.</title>
        <authorList>
            <person name="Zheng Y."/>
            <person name="Saitou A."/>
            <person name="Wang C.M."/>
            <person name="Toyoda A."/>
            <person name="Minakuchi Y."/>
            <person name="Sekiguchi Y."/>
            <person name="Ueda K."/>
            <person name="Takano H."/>
            <person name="Sakai Y."/>
            <person name="Yokota A."/>
            <person name="Yabe S."/>
        </authorList>
    </citation>
    <scope>NUCLEOTIDE SEQUENCE</scope>
    <source>
        <strain evidence="3">A3-2</strain>
    </source>
</reference>
<protein>
    <recommendedName>
        <fullName evidence="2">SHOCT domain-containing protein</fullName>
    </recommendedName>
</protein>